<reference evidence="2 3" key="1">
    <citation type="submission" date="2016-10" db="EMBL/GenBank/DDBJ databases">
        <authorList>
            <person name="de Groot N.N."/>
        </authorList>
    </citation>
    <scope>NUCLEOTIDE SEQUENCE [LARGE SCALE GENOMIC DNA]</scope>
    <source>
        <strain evidence="2 3">DSM 10317</strain>
    </source>
</reference>
<gene>
    <name evidence="2" type="ORF">SAMN02910350_00494</name>
</gene>
<protein>
    <submittedName>
        <fullName evidence="2">Uncharacterized protein</fullName>
    </submittedName>
</protein>
<name>A0A1G5RSA8_PSEXY</name>
<evidence type="ECO:0000313" key="3">
    <source>
        <dbReference type="Proteomes" id="UP000199428"/>
    </source>
</evidence>
<evidence type="ECO:0000313" key="2">
    <source>
        <dbReference type="EMBL" id="SCZ76876.1"/>
    </source>
</evidence>
<organism evidence="2 3">
    <name type="scientific">Pseudobutyrivibrio xylanivorans</name>
    <dbReference type="NCBI Taxonomy" id="185007"/>
    <lineage>
        <taxon>Bacteria</taxon>
        <taxon>Bacillati</taxon>
        <taxon>Bacillota</taxon>
        <taxon>Clostridia</taxon>
        <taxon>Lachnospirales</taxon>
        <taxon>Lachnospiraceae</taxon>
        <taxon>Pseudobutyrivibrio</taxon>
    </lineage>
</organism>
<sequence>MRNYKKELEEQLKELETLMTLNNRNLAKLKNLPEYGVKASTVRGCHQYYLIDKATGKREYAGKEKLRLVKRLVQKEYTVAIDKKLVDLRNRLIRFNSNYDINEIGRLFDNLPEARKNMVVPIMETDDMYTQRWLEEHTGNQNPFPSDGKYYTSQGVYVRSKSEKIIADLLDKYNVPYRYEPLLELNSRYTVYPDFVILNVRKRKTIYWEHLGMLGDVDYARKNFEKIAIYEENGYNVGDNLLISMESEDKPFDAKSVENKIKKYCI</sequence>
<feature type="coiled-coil region" evidence="1">
    <location>
        <begin position="1"/>
        <end position="32"/>
    </location>
</feature>
<dbReference type="Gene3D" id="3.40.91.30">
    <property type="match status" value="1"/>
</dbReference>
<proteinExistence type="predicted"/>
<dbReference type="EMBL" id="FMWK01000002">
    <property type="protein sequence ID" value="SCZ76876.1"/>
    <property type="molecule type" value="Genomic_DNA"/>
</dbReference>
<evidence type="ECO:0000256" key="1">
    <source>
        <dbReference type="SAM" id="Coils"/>
    </source>
</evidence>
<dbReference type="Proteomes" id="UP000199428">
    <property type="component" value="Unassembled WGS sequence"/>
</dbReference>
<dbReference type="AlphaFoldDB" id="A0A1G5RSA8"/>
<keyword evidence="1" id="KW-0175">Coiled coil</keyword>
<accession>A0A1G5RSA8</accession>